<dbReference type="EMBL" id="QYBB01000021">
    <property type="protein sequence ID" value="RYC30756.1"/>
    <property type="molecule type" value="Genomic_DNA"/>
</dbReference>
<keyword evidence="3" id="KW-1133">Transmembrane helix</keyword>
<dbReference type="AlphaFoldDB" id="A0A4Q2U772"/>
<name>A0A4Q2U772_9HYPH</name>
<dbReference type="Gene3D" id="1.25.40.10">
    <property type="entry name" value="Tetratricopeptide repeat domain"/>
    <property type="match status" value="1"/>
</dbReference>
<keyword evidence="5" id="KW-1185">Reference proteome</keyword>
<reference evidence="4 5" key="1">
    <citation type="submission" date="2018-12" db="EMBL/GenBank/DDBJ databases">
        <authorList>
            <person name="Grouzdev D.S."/>
            <person name="Krutkina M.S."/>
        </authorList>
    </citation>
    <scope>NUCLEOTIDE SEQUENCE [LARGE SCALE GENOMIC DNA]</scope>
    <source>
        <strain evidence="4 5">RmlP026</strain>
    </source>
</reference>
<evidence type="ECO:0000256" key="3">
    <source>
        <dbReference type="SAM" id="Phobius"/>
    </source>
</evidence>
<accession>A0A4Q2U772</accession>
<keyword evidence="3" id="KW-0812">Transmembrane</keyword>
<keyword evidence="2" id="KW-0813">Transport</keyword>
<dbReference type="SUPFAM" id="SSF48452">
    <property type="entry name" value="TPR-like"/>
    <property type="match status" value="1"/>
</dbReference>
<reference evidence="4 5" key="2">
    <citation type="submission" date="2019-02" db="EMBL/GenBank/DDBJ databases">
        <title>'Lichenibacterium ramalinii' gen. nov. sp. nov., 'Lichenibacterium minor' gen. nov. sp. nov.</title>
        <authorList>
            <person name="Pankratov T."/>
        </authorList>
    </citation>
    <scope>NUCLEOTIDE SEQUENCE [LARGE SCALE GENOMIC DNA]</scope>
    <source>
        <strain evidence="4 5">RmlP026</strain>
    </source>
</reference>
<dbReference type="GO" id="GO:0015920">
    <property type="term" value="P:lipopolysaccharide transport"/>
    <property type="evidence" value="ECO:0007669"/>
    <property type="project" value="TreeGrafter"/>
</dbReference>
<sequence length="505" mass="53601">MTVSDPSARDEARDAASAGVAAFRRRDFAAAAARFEAAVALAPAEAAPRLCSARALALAGRLADARRACDEAARLDGADVRAPLLAARLAARADDGRARIAHLKAAAALRPGAVALRLQLAAALGRRLQHRPALAAVAEALALAPADPAVRLAAARCHLALNALDAAAGELALSGTGGPLEPERERLRADLALRRERAGGPAAGVAPVAAAGSPPPAVAPPAPPRPAVALADVEASVTAATLRRIDRARRRPRLTDHLLILRALVLRDLRAHHRNGVLGALVELVRPAVVVFVHYWLFYFLKRPMPGQIPIEVYVLAGFSTWFAFQATWAGAATGGRWPAGATAWPGITDMHLRVAKAAWGLMLNLSFCLLALLPLELFGLDMPLPDVPETCLVFAMAGGSGFGLGLTLEGLGRRLSFVKTFEKLLTWALFISSGLYFSIATTPALVARYYWYDPLLHLLEHERHAFDPGYPVALLDLRYPALFTVGLLVTGLLVYRSAGCPDHD</sequence>
<evidence type="ECO:0000313" key="5">
    <source>
        <dbReference type="Proteomes" id="UP000290759"/>
    </source>
</evidence>
<dbReference type="InterPro" id="IPR011990">
    <property type="entry name" value="TPR-like_helical_dom_sf"/>
</dbReference>
<evidence type="ECO:0000313" key="4">
    <source>
        <dbReference type="EMBL" id="RYC30756.1"/>
    </source>
</evidence>
<feature type="transmembrane region" description="Helical" evidence="3">
    <location>
        <begin position="355"/>
        <end position="374"/>
    </location>
</feature>
<comment type="similarity">
    <text evidence="1">Belongs to the ABC-2 integral membrane protein family.</text>
</comment>
<comment type="caution">
    <text evidence="4">The sequence shown here is derived from an EMBL/GenBank/DDBJ whole genome shotgun (WGS) entry which is preliminary data.</text>
</comment>
<organism evidence="4 5">
    <name type="scientific">Lichenibacterium minor</name>
    <dbReference type="NCBI Taxonomy" id="2316528"/>
    <lineage>
        <taxon>Bacteria</taxon>
        <taxon>Pseudomonadati</taxon>
        <taxon>Pseudomonadota</taxon>
        <taxon>Alphaproteobacteria</taxon>
        <taxon>Hyphomicrobiales</taxon>
        <taxon>Lichenihabitantaceae</taxon>
        <taxon>Lichenibacterium</taxon>
    </lineage>
</organism>
<dbReference type="PROSITE" id="PS51318">
    <property type="entry name" value="TAT"/>
    <property type="match status" value="1"/>
</dbReference>
<dbReference type="Proteomes" id="UP000290759">
    <property type="component" value="Unassembled WGS sequence"/>
</dbReference>
<dbReference type="PANTHER" id="PTHR30413">
    <property type="entry name" value="INNER MEMBRANE TRANSPORT PERMEASE"/>
    <property type="match status" value="1"/>
</dbReference>
<feature type="transmembrane region" description="Helical" evidence="3">
    <location>
        <begin position="478"/>
        <end position="496"/>
    </location>
</feature>
<gene>
    <name evidence="4" type="ORF">D3273_17240</name>
</gene>
<keyword evidence="3" id="KW-0472">Membrane</keyword>
<feature type="transmembrane region" description="Helical" evidence="3">
    <location>
        <begin position="394"/>
        <end position="413"/>
    </location>
</feature>
<dbReference type="PANTHER" id="PTHR30413:SF10">
    <property type="entry name" value="CAPSULE POLYSACCHARIDE EXPORT INNER-MEMBRANE PROTEIN CTRC"/>
    <property type="match status" value="1"/>
</dbReference>
<feature type="transmembrane region" description="Helical" evidence="3">
    <location>
        <begin position="313"/>
        <end position="334"/>
    </location>
</feature>
<protein>
    <submittedName>
        <fullName evidence="4">Uncharacterized protein</fullName>
    </submittedName>
</protein>
<feature type="transmembrane region" description="Helical" evidence="3">
    <location>
        <begin position="425"/>
        <end position="452"/>
    </location>
</feature>
<feature type="transmembrane region" description="Helical" evidence="3">
    <location>
        <begin position="277"/>
        <end position="301"/>
    </location>
</feature>
<evidence type="ECO:0000256" key="2">
    <source>
        <dbReference type="ARBA" id="ARBA00022448"/>
    </source>
</evidence>
<dbReference type="InterPro" id="IPR006311">
    <property type="entry name" value="TAT_signal"/>
</dbReference>
<dbReference type="OrthoDB" id="8479094at2"/>
<dbReference type="RefSeq" id="WP_129228132.1">
    <property type="nucleotide sequence ID" value="NZ_QYBB01000021.1"/>
</dbReference>
<evidence type="ECO:0000256" key="1">
    <source>
        <dbReference type="ARBA" id="ARBA00007783"/>
    </source>
</evidence>
<proteinExistence type="inferred from homology"/>